<keyword evidence="6" id="KW-0010">Activator</keyword>
<evidence type="ECO:0000256" key="7">
    <source>
        <dbReference type="SAM" id="MobiDB-lite"/>
    </source>
</evidence>
<keyword evidence="5 6" id="KW-0539">Nucleus</keyword>
<comment type="subunit">
    <text evidence="6">Component of the Mediator complex.</text>
</comment>
<comment type="caution">
    <text evidence="8">The sequence shown here is derived from an EMBL/GenBank/DDBJ whole genome shotgun (WGS) entry which is preliminary data.</text>
</comment>
<evidence type="ECO:0000256" key="5">
    <source>
        <dbReference type="ARBA" id="ARBA00023242"/>
    </source>
</evidence>
<protein>
    <recommendedName>
        <fullName evidence="6">Mediator of RNA polymerase II transcription subunit 19</fullName>
    </recommendedName>
    <alternativeName>
        <fullName evidence="6">Mediator complex subunit 19</fullName>
    </alternativeName>
</protein>
<dbReference type="GO" id="GO:0003712">
    <property type="term" value="F:transcription coregulator activity"/>
    <property type="evidence" value="ECO:0007669"/>
    <property type="project" value="InterPro"/>
</dbReference>
<feature type="compositionally biased region" description="Polar residues" evidence="7">
    <location>
        <begin position="36"/>
        <end position="45"/>
    </location>
</feature>
<accession>A0A7J5XQX5</accession>
<evidence type="ECO:0000256" key="2">
    <source>
        <dbReference type="ARBA" id="ARBA00009259"/>
    </source>
</evidence>
<dbReference type="PANTHER" id="PTHR22536">
    <property type="entry name" value="LUNG CANCER METASTASIS-RELATED LCMR1 PROTEIN"/>
    <property type="match status" value="1"/>
</dbReference>
<evidence type="ECO:0000256" key="3">
    <source>
        <dbReference type="ARBA" id="ARBA00023015"/>
    </source>
</evidence>
<proteinExistence type="inferred from homology"/>
<dbReference type="Pfam" id="PF10278">
    <property type="entry name" value="Med19"/>
    <property type="match status" value="1"/>
</dbReference>
<feature type="region of interest" description="Disordered" evidence="7">
    <location>
        <begin position="1"/>
        <end position="59"/>
    </location>
</feature>
<evidence type="ECO:0000256" key="1">
    <source>
        <dbReference type="ARBA" id="ARBA00004123"/>
    </source>
</evidence>
<dbReference type="AlphaFoldDB" id="A0A7J5XQX5"/>
<feature type="compositionally biased region" description="Basic residues" evidence="7">
    <location>
        <begin position="168"/>
        <end position="181"/>
    </location>
</feature>
<keyword evidence="9" id="KW-1185">Reference proteome</keyword>
<dbReference type="GO" id="GO:0045944">
    <property type="term" value="P:positive regulation of transcription by RNA polymerase II"/>
    <property type="evidence" value="ECO:0007669"/>
    <property type="project" value="TreeGrafter"/>
</dbReference>
<feature type="compositionally biased region" description="Polar residues" evidence="7">
    <location>
        <begin position="1"/>
        <end position="14"/>
    </location>
</feature>
<keyword evidence="3 6" id="KW-0805">Transcription regulation</keyword>
<feature type="compositionally biased region" description="Basic residues" evidence="7">
    <location>
        <begin position="210"/>
        <end position="222"/>
    </location>
</feature>
<comment type="function">
    <text evidence="6">Component of the Mediator complex, a coactivator involved in the regulated transcription of nearly all RNA polymerase II-dependent genes. Mediator functions as a bridge to convey information from gene-specific regulatory proteins to the basal RNA polymerase II transcription machinery. Mediator is recruited to promoters by direct interactions with regulatory proteins and serves as a scaffold for the assembly of a functional preinitiation complex with RNA polymerase II and the general transcription factors.</text>
</comment>
<evidence type="ECO:0000256" key="6">
    <source>
        <dbReference type="RuleBase" id="RU364151"/>
    </source>
</evidence>
<comment type="similarity">
    <text evidence="2 6">Belongs to the Mediator complex subunit 19 family.</text>
</comment>
<feature type="region of interest" description="Disordered" evidence="7">
    <location>
        <begin position="168"/>
        <end position="241"/>
    </location>
</feature>
<gene>
    <name evidence="6" type="primary">MED19</name>
    <name evidence="8" type="ORF">F7725_010226</name>
</gene>
<comment type="subcellular location">
    <subcellularLocation>
        <location evidence="1 6">Nucleus</location>
    </subcellularLocation>
</comment>
<name>A0A7J5XQX5_DISMA</name>
<dbReference type="InterPro" id="IPR019403">
    <property type="entry name" value="Mediator_Med19_met"/>
</dbReference>
<dbReference type="OrthoDB" id="10044050at2759"/>
<evidence type="ECO:0000313" key="9">
    <source>
        <dbReference type="Proteomes" id="UP000518266"/>
    </source>
</evidence>
<evidence type="ECO:0000256" key="4">
    <source>
        <dbReference type="ARBA" id="ARBA00023163"/>
    </source>
</evidence>
<keyword evidence="4 6" id="KW-0804">Transcription</keyword>
<sequence>MTEMFSTLFGQNEAQGPPGSSSLGFGPGKPPPPLPQNQASMTGQMPPQLGDEGPALRKPGAMNEPFYLLRELPVGNELTGNTNLITHYNLEHAYNKFCGKKVKRSSATSCQSMIDCPGAQEGSSLRSLIDKPPVCGNSFSPLTGALLTGFRLHTGPLPEQYRLMHIQPPKKKSKHKHKHHRQQDPLPQETPSDTDPKKKKKKRDDDPDRKKKKKDKKKKKNRHSPDHPGLAGSQPNSNSLR</sequence>
<dbReference type="EMBL" id="JAAKFY010000022">
    <property type="protein sequence ID" value="KAF3838458.1"/>
    <property type="molecule type" value="Genomic_DNA"/>
</dbReference>
<evidence type="ECO:0000313" key="8">
    <source>
        <dbReference type="EMBL" id="KAF3838458.1"/>
    </source>
</evidence>
<dbReference type="GO" id="GO:0016592">
    <property type="term" value="C:mediator complex"/>
    <property type="evidence" value="ECO:0007669"/>
    <property type="project" value="InterPro"/>
</dbReference>
<dbReference type="Proteomes" id="UP000518266">
    <property type="component" value="Unassembled WGS sequence"/>
</dbReference>
<reference evidence="8 9" key="1">
    <citation type="submission" date="2020-03" db="EMBL/GenBank/DDBJ databases">
        <title>Dissostichus mawsoni Genome sequencing and assembly.</title>
        <authorList>
            <person name="Park H."/>
        </authorList>
    </citation>
    <scope>NUCLEOTIDE SEQUENCE [LARGE SCALE GENOMIC DNA]</scope>
    <source>
        <strain evidence="8">DM0001</strain>
        <tissue evidence="8">Muscle</tissue>
    </source>
</reference>
<dbReference type="PANTHER" id="PTHR22536:SF1">
    <property type="entry name" value="MEDIATOR OF RNA POLYMERASE II TRANSCRIPTION SUBUNIT 19"/>
    <property type="match status" value="1"/>
</dbReference>
<organism evidence="8 9">
    <name type="scientific">Dissostichus mawsoni</name>
    <name type="common">Antarctic cod</name>
    <dbReference type="NCBI Taxonomy" id="36200"/>
    <lineage>
        <taxon>Eukaryota</taxon>
        <taxon>Metazoa</taxon>
        <taxon>Chordata</taxon>
        <taxon>Craniata</taxon>
        <taxon>Vertebrata</taxon>
        <taxon>Euteleostomi</taxon>
        <taxon>Actinopterygii</taxon>
        <taxon>Neopterygii</taxon>
        <taxon>Teleostei</taxon>
        <taxon>Neoteleostei</taxon>
        <taxon>Acanthomorphata</taxon>
        <taxon>Eupercaria</taxon>
        <taxon>Perciformes</taxon>
        <taxon>Notothenioidei</taxon>
        <taxon>Nototheniidae</taxon>
        <taxon>Dissostichus</taxon>
    </lineage>
</organism>